<accession>A0A336LSQ4</accession>
<dbReference type="AlphaFoldDB" id="A0A336LSQ4"/>
<dbReference type="VEuPathDB" id="VectorBase:CSON003496"/>
<reference evidence="1" key="1">
    <citation type="submission" date="2018-07" db="EMBL/GenBank/DDBJ databases">
        <authorList>
            <person name="Quirk P.G."/>
            <person name="Krulwich T.A."/>
        </authorList>
    </citation>
    <scope>NUCLEOTIDE SEQUENCE</scope>
</reference>
<evidence type="ECO:0000313" key="1">
    <source>
        <dbReference type="EMBL" id="SSX21046.1"/>
    </source>
</evidence>
<protein>
    <submittedName>
        <fullName evidence="1">CSON003496 protein</fullName>
    </submittedName>
</protein>
<gene>
    <name evidence="1" type="primary">CSON003496</name>
</gene>
<dbReference type="EMBL" id="UFQT01000164">
    <property type="protein sequence ID" value="SSX21046.1"/>
    <property type="molecule type" value="Genomic_DNA"/>
</dbReference>
<name>A0A336LSQ4_CULSO</name>
<proteinExistence type="predicted"/>
<sequence>MVDEIIEAVKMRDRLHSTYPIIVLHRVGKRVLLVFFKKWQQSDPDRLVKYREPTNVRFITSNLTAIWRS</sequence>
<organism evidence="1">
    <name type="scientific">Culicoides sonorensis</name>
    <name type="common">Biting midge</name>
    <dbReference type="NCBI Taxonomy" id="179676"/>
    <lineage>
        <taxon>Eukaryota</taxon>
        <taxon>Metazoa</taxon>
        <taxon>Ecdysozoa</taxon>
        <taxon>Arthropoda</taxon>
        <taxon>Hexapoda</taxon>
        <taxon>Insecta</taxon>
        <taxon>Pterygota</taxon>
        <taxon>Neoptera</taxon>
        <taxon>Endopterygota</taxon>
        <taxon>Diptera</taxon>
        <taxon>Nematocera</taxon>
        <taxon>Chironomoidea</taxon>
        <taxon>Ceratopogonidae</taxon>
        <taxon>Ceratopogoninae</taxon>
        <taxon>Culicoides</taxon>
        <taxon>Monoculicoides</taxon>
    </lineage>
</organism>